<dbReference type="PANTHER" id="PTHR13696:SF96">
    <property type="entry name" value="COBQ_COBB_MIND_PARA NUCLEOTIDE BINDING DOMAIN-CONTAINING PROTEIN"/>
    <property type="match status" value="1"/>
</dbReference>
<name>A0A160PLM1_9HYPH</name>
<proteinExistence type="predicted"/>
<dbReference type="InterPro" id="IPR027417">
    <property type="entry name" value="P-loop_NTPase"/>
</dbReference>
<dbReference type="InterPro" id="IPR050678">
    <property type="entry name" value="DNA_Partitioning_ATPase"/>
</dbReference>
<geneLocation type="plasmid" evidence="3">
    <name>pmppm02 dna</name>
</geneLocation>
<dbReference type="Gene3D" id="3.40.50.300">
    <property type="entry name" value="P-loop containing nucleotide triphosphate hydrolases"/>
    <property type="match status" value="1"/>
</dbReference>
<evidence type="ECO:0000313" key="2">
    <source>
        <dbReference type="EMBL" id="BAU94116.1"/>
    </source>
</evidence>
<dbReference type="CDD" id="cd02042">
    <property type="entry name" value="ParAB_family"/>
    <property type="match status" value="1"/>
</dbReference>
<dbReference type="EMBL" id="AP014811">
    <property type="protein sequence ID" value="BAU94116.1"/>
    <property type="molecule type" value="Genomic_DNA"/>
</dbReference>
<gene>
    <name evidence="2" type="ORF">MPPM_5511</name>
</gene>
<dbReference type="PIRSF" id="PIRSF009320">
    <property type="entry name" value="Nuc_binding_HP_1000"/>
    <property type="match status" value="1"/>
</dbReference>
<sequence>MAKGTWQTVYLVRQTINHLPPILTVRKDAPMHVLAIVSQKGGTGKSTLAFSLAVAAEEQGLRTSIIDIDPQGTTKKWYSRREAETGPEVNALSVNQLEAAMPLLRKQGVQLVIIDTPGADTPGVTAAIQLADLCLIPARPSVADIEASAPTVSAIHRLGKPFSYVLNQCPPGRSIRTTDAFRVLQLTGAVASTPLALRADHMDALATGQGVTERDPNSKAAGEIRELLTWTLNRMEGKPHGQKQTRVA</sequence>
<organism evidence="2 3">
    <name type="scientific">Methylorubrum populi</name>
    <dbReference type="NCBI Taxonomy" id="223967"/>
    <lineage>
        <taxon>Bacteria</taxon>
        <taxon>Pseudomonadati</taxon>
        <taxon>Pseudomonadota</taxon>
        <taxon>Alphaproteobacteria</taxon>
        <taxon>Hyphomicrobiales</taxon>
        <taxon>Methylobacteriaceae</taxon>
        <taxon>Methylorubrum</taxon>
    </lineage>
</organism>
<dbReference type="SUPFAM" id="SSF52540">
    <property type="entry name" value="P-loop containing nucleoside triphosphate hydrolases"/>
    <property type="match status" value="1"/>
</dbReference>
<dbReference type="InterPro" id="IPR002586">
    <property type="entry name" value="CobQ/CobB/MinD/ParA_Nub-bd_dom"/>
</dbReference>
<reference evidence="2 3" key="1">
    <citation type="journal article" date="2016" name="Genome Announc.">
        <title>Complete Genome Sequence of Methylobacterium populi P-1M, Isolated from Pink-Pigmented Household Biofilm.</title>
        <authorList>
            <person name="Morohoshi T."/>
            <person name="Ikeda T."/>
        </authorList>
    </citation>
    <scope>NUCLEOTIDE SEQUENCE [LARGE SCALE GENOMIC DNA]</scope>
    <source>
        <strain evidence="2 3">P-1M</strain>
        <plasmid evidence="3">Plasmid pmppm02 dna</plasmid>
    </source>
</reference>
<dbReference type="Pfam" id="PF01656">
    <property type="entry name" value="CbiA"/>
    <property type="match status" value="1"/>
</dbReference>
<feature type="domain" description="CobQ/CobB/MinD/ParA nucleotide binding" evidence="1">
    <location>
        <begin position="34"/>
        <end position="141"/>
    </location>
</feature>
<dbReference type="AlphaFoldDB" id="A0A160PLM1"/>
<keyword evidence="2" id="KW-0614">Plasmid</keyword>
<dbReference type="Proteomes" id="UP000218288">
    <property type="component" value="Plasmid pMPPM02"/>
</dbReference>
<evidence type="ECO:0000259" key="1">
    <source>
        <dbReference type="Pfam" id="PF01656"/>
    </source>
</evidence>
<protein>
    <recommendedName>
        <fullName evidence="1">CobQ/CobB/MinD/ParA nucleotide binding domain-containing protein</fullName>
    </recommendedName>
</protein>
<evidence type="ECO:0000313" key="3">
    <source>
        <dbReference type="Proteomes" id="UP000218288"/>
    </source>
</evidence>
<dbReference type="PANTHER" id="PTHR13696">
    <property type="entry name" value="P-LOOP CONTAINING NUCLEOSIDE TRIPHOSPHATE HYDROLASE"/>
    <property type="match status" value="1"/>
</dbReference>
<accession>A0A160PLM1</accession>